<protein>
    <recommendedName>
        <fullName evidence="2">EDRF1 N-terminal domain-containing protein</fullName>
    </recommendedName>
</protein>
<dbReference type="PANTHER" id="PTHR15000:SF1">
    <property type="entry name" value="ERYTHROID DIFFERENTIATION-RELATED FACTOR 1"/>
    <property type="match status" value="1"/>
</dbReference>
<feature type="region of interest" description="Disordered" evidence="1">
    <location>
        <begin position="254"/>
        <end position="287"/>
    </location>
</feature>
<evidence type="ECO:0000256" key="1">
    <source>
        <dbReference type="SAM" id="MobiDB-lite"/>
    </source>
</evidence>
<organism evidence="3 4">
    <name type="scientific">Ficus carica</name>
    <name type="common">Common fig</name>
    <dbReference type="NCBI Taxonomy" id="3494"/>
    <lineage>
        <taxon>Eukaryota</taxon>
        <taxon>Viridiplantae</taxon>
        <taxon>Streptophyta</taxon>
        <taxon>Embryophyta</taxon>
        <taxon>Tracheophyta</taxon>
        <taxon>Spermatophyta</taxon>
        <taxon>Magnoliopsida</taxon>
        <taxon>eudicotyledons</taxon>
        <taxon>Gunneridae</taxon>
        <taxon>Pentapetalae</taxon>
        <taxon>rosids</taxon>
        <taxon>fabids</taxon>
        <taxon>Rosales</taxon>
        <taxon>Moraceae</taxon>
        <taxon>Ficeae</taxon>
        <taxon>Ficus</taxon>
    </lineage>
</organism>
<keyword evidence="4" id="KW-1185">Reference proteome</keyword>
<dbReference type="EMBL" id="BTGU01000039">
    <property type="protein sequence ID" value="GMN51858.1"/>
    <property type="molecule type" value="Genomic_DNA"/>
</dbReference>
<dbReference type="PANTHER" id="PTHR15000">
    <property type="entry name" value="ERYTHROID DIFFERENTIATION-RELATED FACTOR 1"/>
    <property type="match status" value="1"/>
</dbReference>
<dbReference type="InterPro" id="IPR056582">
    <property type="entry name" value="EDRF1_N"/>
</dbReference>
<accession>A0AA88ABU2</accession>
<gene>
    <name evidence="3" type="ORF">TIFTF001_021007</name>
</gene>
<evidence type="ECO:0000313" key="3">
    <source>
        <dbReference type="EMBL" id="GMN51858.1"/>
    </source>
</evidence>
<feature type="compositionally biased region" description="Polar residues" evidence="1">
    <location>
        <begin position="1000"/>
        <end position="1009"/>
    </location>
</feature>
<sequence>MEGSRELQCVGKLEITKPKPVGFLCGSIPVPTDKAFHSFTSALFPSRQTVSAPRYRMLPTETDLNRPPLLSNFPEMVLPIAAVQSRAAGDLPWNVGTVTSNLTRKCEALAVSGVVEYGDEIDVIAPVDILKQIFKIPYSKARLSIAVQRIGQTLVLNAGPDVEEGEKLIRRHNQTKSADQSLFLNFAMHSVRMEACDCPPTHHVPSQEQSNSSVLPGVNTPPFVGQHDDVVQHEGSNHCSGYGQLKHDGLLWGNKKNKRNKSHDPVKKVSQVGEKPRSTMQESQKHKRASDDGFLRVLFWQFHNFRMLLGSDLLLFSNEKYVAVSLHLWDVTREITPLIWLEAWLDNVMASVPELAICYHQNGVVQGYELLKTDDIFLLKGISEDGTPAFHPYVVQQNGLSVLRFLQENCKQDPGAYWLYKSAGEDVIQLFDLSVIPSNHSSSDCDDCSSSLPCVVQKGRSDSLYSLGTLLYRIAHRLSLSVAPDNRAKCAKFIKKCLEFLEEPDHLVVRAFAHEQFARLILNDHEDLESISDAFPVECEVTVSDAEEESSYFLSNVSVLDVHENVSSVVTEGESPCEVREIVEDLVTDASVKMTLEANASCPRETIESGNADVGDSREVVPTPCADGSCTVCQLSPTTTHVVQTVADPISSKLAAIHHVSQAIKSLRWMRQLQRTDTKLKDKNSETPDIPSPSMNFSVCACGDADCIEVCDIREWLPTSKLDNKLWKLVLLLGESYLGLGHAYKEDGQLHQALKVVELACSVYGSMPQHIKDSRFVSSMAGCSFSQPIFSYRNRKPRPYECDVRYAISSSNDSLTSEQFSSSYLFWAKAWTLVGDIYVENYMVKGDEISIEAERKSSTKELKVSSEVVKEVKRLKKKLGQYMQNCSSCSLVNCSCQSDRASSGSSASSRSGDMQSIAYGRKQNKRSHTKSSAYTHLADQEDGNFSPKTEAKRTSEGKHLHNDREAGTATSISNTDKVVPRSAAATNSEKVESTLEMHDSGSSMASKSNIALRETPKEKSGGIFKYLKGPIVGDVEHLFSAALSCYEEARNALGGLPSGSGELQSVVKKIGWACNELGRYRLETRELTKAEIAFADAIKAFREVSDHTNIILINCNLGHGRRALAEATVSKLDDLKVHGIFHSAHNHALETAKLEYSESLRYYGAAKSELNTMAEESGAVSSSLETEVYTQFAHTYLRLGMLLAREDTTAEIYGHVVAEDEEMRCTSPGRRMRKVVQKHEISANDAIREALSIYESLGELRKQEAAYAYFQLACYHRDCCLKFLESGHKKSNILRGESNTLQRVKQYASLAERNWQKAVDFYGPKTHPKMYLTILMERSALSSSLSSPLHSNTANPLGIVSDMLLQEVDALFLFQMLESALYHLLEGHNVSETTFDSLKVDHPEFHSKFWGQLQMLLKKMLSATLSGGGNKLPVSQSTPSSSVSGDAGKLRELYGQSLKSSDSSQLNAMYTLWTS</sequence>
<reference evidence="3" key="1">
    <citation type="submission" date="2023-07" db="EMBL/GenBank/DDBJ databases">
        <title>draft genome sequence of fig (Ficus carica).</title>
        <authorList>
            <person name="Takahashi T."/>
            <person name="Nishimura K."/>
        </authorList>
    </citation>
    <scope>NUCLEOTIDE SEQUENCE</scope>
</reference>
<name>A0AA88ABU2_FICCA</name>
<feature type="domain" description="EDRF1 N-terminal" evidence="2">
    <location>
        <begin position="278"/>
        <end position="549"/>
    </location>
</feature>
<proteinExistence type="predicted"/>
<feature type="region of interest" description="Disordered" evidence="1">
    <location>
        <begin position="919"/>
        <end position="1014"/>
    </location>
</feature>
<feature type="compositionally biased region" description="Basic and acidic residues" evidence="1">
    <location>
        <begin position="989"/>
        <end position="999"/>
    </location>
</feature>
<dbReference type="Proteomes" id="UP001187192">
    <property type="component" value="Unassembled WGS sequence"/>
</dbReference>
<evidence type="ECO:0000259" key="2">
    <source>
        <dbReference type="Pfam" id="PF23788"/>
    </source>
</evidence>
<feature type="compositionally biased region" description="Basic and acidic residues" evidence="1">
    <location>
        <begin position="949"/>
        <end position="966"/>
    </location>
</feature>
<dbReference type="Pfam" id="PF23788">
    <property type="entry name" value="EDRF1_N"/>
    <property type="match status" value="2"/>
</dbReference>
<comment type="caution">
    <text evidence="3">The sequence shown here is derived from an EMBL/GenBank/DDBJ whole genome shotgun (WGS) entry which is preliminary data.</text>
</comment>
<dbReference type="GO" id="GO:0045893">
    <property type="term" value="P:positive regulation of DNA-templated transcription"/>
    <property type="evidence" value="ECO:0007669"/>
    <property type="project" value="TreeGrafter"/>
</dbReference>
<feature type="domain" description="EDRF1 N-terminal" evidence="2">
    <location>
        <begin position="117"/>
        <end position="175"/>
    </location>
</feature>
<evidence type="ECO:0000313" key="4">
    <source>
        <dbReference type="Proteomes" id="UP001187192"/>
    </source>
</evidence>